<organism evidence="1 2">
    <name type="scientific">Fulvivirga sedimenti</name>
    <dbReference type="NCBI Taxonomy" id="2879465"/>
    <lineage>
        <taxon>Bacteria</taxon>
        <taxon>Pseudomonadati</taxon>
        <taxon>Bacteroidota</taxon>
        <taxon>Cytophagia</taxon>
        <taxon>Cytophagales</taxon>
        <taxon>Fulvivirgaceae</taxon>
        <taxon>Fulvivirga</taxon>
    </lineage>
</organism>
<evidence type="ECO:0000313" key="1">
    <source>
        <dbReference type="EMBL" id="MCA6074391.1"/>
    </source>
</evidence>
<protein>
    <submittedName>
        <fullName evidence="1">Nitrous oxide reductase accessory protein NosL</fullName>
    </submittedName>
</protein>
<dbReference type="PANTHER" id="PTHR41247:SF1">
    <property type="entry name" value="HTH-TYPE TRANSCRIPTIONAL REPRESSOR YCNK"/>
    <property type="match status" value="1"/>
</dbReference>
<dbReference type="AlphaFoldDB" id="A0A9X1HM37"/>
<dbReference type="SUPFAM" id="SSF160387">
    <property type="entry name" value="NosL/MerB-like"/>
    <property type="match status" value="1"/>
</dbReference>
<accession>A0A9X1HM37</accession>
<evidence type="ECO:0000313" key="2">
    <source>
        <dbReference type="Proteomes" id="UP001139409"/>
    </source>
</evidence>
<sequence>MNDRFLLPVFVCVLISACSVEPKQINYGVDHCHYCRMTIVDQHHSAQLVNDKGKAFNFDAVECMINQINSGNYHDGALFLVSAFDNPGVLYDVSSATFLISEGIPSPMGKNLTAFHSNEEAQKTRDELGGTLFGWNELQNRFD</sequence>
<dbReference type="Proteomes" id="UP001139409">
    <property type="component" value="Unassembled WGS sequence"/>
</dbReference>
<dbReference type="Pfam" id="PF05573">
    <property type="entry name" value="NosL"/>
    <property type="match status" value="1"/>
</dbReference>
<keyword evidence="2" id="KW-1185">Reference proteome</keyword>
<dbReference type="PROSITE" id="PS51257">
    <property type="entry name" value="PROKAR_LIPOPROTEIN"/>
    <property type="match status" value="1"/>
</dbReference>
<dbReference type="PANTHER" id="PTHR41247">
    <property type="entry name" value="HTH-TYPE TRANSCRIPTIONAL REPRESSOR YCNK"/>
    <property type="match status" value="1"/>
</dbReference>
<name>A0A9X1HM37_9BACT</name>
<proteinExistence type="predicted"/>
<dbReference type="InterPro" id="IPR008719">
    <property type="entry name" value="N2O_reductase_NosL"/>
</dbReference>
<reference evidence="1" key="1">
    <citation type="submission" date="2021-09" db="EMBL/GenBank/DDBJ databases">
        <title>Fulvivirga sp. isolated from coastal sediment.</title>
        <authorList>
            <person name="Yu H."/>
        </authorList>
    </citation>
    <scope>NUCLEOTIDE SEQUENCE</scope>
    <source>
        <strain evidence="1">1062</strain>
    </source>
</reference>
<gene>
    <name evidence="1" type="ORF">LDX50_05900</name>
</gene>
<dbReference type="EMBL" id="JAIXNE010000001">
    <property type="protein sequence ID" value="MCA6074391.1"/>
    <property type="molecule type" value="Genomic_DNA"/>
</dbReference>
<dbReference type="RefSeq" id="WP_225697485.1">
    <property type="nucleotide sequence ID" value="NZ_JAIXNE010000001.1"/>
</dbReference>
<comment type="caution">
    <text evidence="1">The sequence shown here is derived from an EMBL/GenBank/DDBJ whole genome shotgun (WGS) entry which is preliminary data.</text>
</comment>